<reference evidence="2 3" key="1">
    <citation type="submission" date="2017-03" db="EMBL/GenBank/DDBJ databases">
        <title>Genome of the blue death feigning beetle - Asbolus verrucosus.</title>
        <authorList>
            <person name="Rider S.D."/>
        </authorList>
    </citation>
    <scope>NUCLEOTIDE SEQUENCE [LARGE SCALE GENOMIC DNA]</scope>
    <source>
        <strain evidence="2">Butters</strain>
        <tissue evidence="2">Head and leg muscle</tissue>
    </source>
</reference>
<dbReference type="PANTHER" id="PTHR31649:SF10">
    <property type="entry name" value="IP19903P-RELATED"/>
    <property type="match status" value="1"/>
</dbReference>
<dbReference type="PANTHER" id="PTHR31649">
    <property type="entry name" value="AGAP009604-PA"/>
    <property type="match status" value="1"/>
</dbReference>
<keyword evidence="3" id="KW-1185">Reference proteome</keyword>
<proteinExistence type="predicted"/>
<dbReference type="Proteomes" id="UP000292052">
    <property type="component" value="Unassembled WGS sequence"/>
</dbReference>
<keyword evidence="1" id="KW-0732">Signal</keyword>
<dbReference type="AlphaFoldDB" id="A0A482VP76"/>
<comment type="caution">
    <text evidence="2">The sequence shown here is derived from an EMBL/GenBank/DDBJ whole genome shotgun (WGS) entry which is preliminary data.</text>
</comment>
<protein>
    <submittedName>
        <fullName evidence="2">DUF3421 domain containing protein</fullName>
    </submittedName>
</protein>
<evidence type="ECO:0000256" key="1">
    <source>
        <dbReference type="SAM" id="SignalP"/>
    </source>
</evidence>
<dbReference type="EMBL" id="QDEB01079205">
    <property type="protein sequence ID" value="RZC34530.1"/>
    <property type="molecule type" value="Genomic_DNA"/>
</dbReference>
<sequence length="196" mass="22603">MEKNLVYFYLIILCIAIIHSEEDDVDYYWRDYTGTIPKDAFPAGKDANGKDTYVGQVYIYGYGLFVGQIFPGKAEVEASCNYYVYKLKDAVKILCTQHKRNFFWLPTTSTSFHLDTIGKHVVVGGYHGKNQGTYGVGRLMYNGILQIGGVVTYKVDHAHFYFVHKEKVEKVNSYEVLIYNRTSRNTNFDVDRRGRQ</sequence>
<feature type="signal peptide" evidence="1">
    <location>
        <begin position="1"/>
        <end position="20"/>
    </location>
</feature>
<dbReference type="OrthoDB" id="6758002at2759"/>
<accession>A0A482VP76</accession>
<feature type="chain" id="PRO_5019752349" evidence="1">
    <location>
        <begin position="21"/>
        <end position="196"/>
    </location>
</feature>
<organism evidence="2 3">
    <name type="scientific">Asbolus verrucosus</name>
    <name type="common">Desert ironclad beetle</name>
    <dbReference type="NCBI Taxonomy" id="1661398"/>
    <lineage>
        <taxon>Eukaryota</taxon>
        <taxon>Metazoa</taxon>
        <taxon>Ecdysozoa</taxon>
        <taxon>Arthropoda</taxon>
        <taxon>Hexapoda</taxon>
        <taxon>Insecta</taxon>
        <taxon>Pterygota</taxon>
        <taxon>Neoptera</taxon>
        <taxon>Endopterygota</taxon>
        <taxon>Coleoptera</taxon>
        <taxon>Polyphaga</taxon>
        <taxon>Cucujiformia</taxon>
        <taxon>Tenebrionidae</taxon>
        <taxon>Pimeliinae</taxon>
        <taxon>Asbolus</taxon>
    </lineage>
</organism>
<evidence type="ECO:0000313" key="3">
    <source>
        <dbReference type="Proteomes" id="UP000292052"/>
    </source>
</evidence>
<name>A0A482VP76_ASBVE</name>
<evidence type="ECO:0000313" key="2">
    <source>
        <dbReference type="EMBL" id="RZC34530.1"/>
    </source>
</evidence>
<gene>
    <name evidence="2" type="ORF">BDFB_005962</name>
</gene>